<evidence type="ECO:0000313" key="1">
    <source>
        <dbReference type="EMBL" id="SEG09263.1"/>
    </source>
</evidence>
<name>A0A8G2F224_9BACT</name>
<dbReference type="EMBL" id="FNVS01000014">
    <property type="protein sequence ID" value="SEG09263.1"/>
    <property type="molecule type" value="Genomic_DNA"/>
</dbReference>
<proteinExistence type="predicted"/>
<keyword evidence="2" id="KW-1185">Reference proteome</keyword>
<dbReference type="AlphaFoldDB" id="A0A8G2F224"/>
<dbReference type="Proteomes" id="UP000236725">
    <property type="component" value="Unassembled WGS sequence"/>
</dbReference>
<accession>A0A8G2F224</accession>
<protein>
    <submittedName>
        <fullName evidence="1">Uncharacterized protein</fullName>
    </submittedName>
</protein>
<reference evidence="1 2" key="1">
    <citation type="submission" date="2016-10" db="EMBL/GenBank/DDBJ databases">
        <authorList>
            <person name="Varghese N."/>
            <person name="Submissions S."/>
        </authorList>
    </citation>
    <scope>NUCLEOTIDE SEQUENCE [LARGE SCALE GENOMIC DNA]</scope>
    <source>
        <strain evidence="1 2">DSM 29073</strain>
    </source>
</reference>
<dbReference type="RefSeq" id="WP_103983891.1">
    <property type="nucleotide sequence ID" value="NZ_FNVS01000014.1"/>
</dbReference>
<sequence>MITPYMTDEELWAAAYKDFQEIKMKVGIALEQFAHNLKLHSGQYRAIHSLMETKTIRNKTKNTWNICFMNDTHCLMQIDRHKKRR</sequence>
<comment type="caution">
    <text evidence="1">The sequence shown here is derived from an EMBL/GenBank/DDBJ whole genome shotgun (WGS) entry which is preliminary data.</text>
</comment>
<gene>
    <name evidence="1" type="ORF">SAMN05444001_114114</name>
</gene>
<organism evidence="1 2">
    <name type="scientific">Parabacteroides chinchillae</name>
    <dbReference type="NCBI Taxonomy" id="871327"/>
    <lineage>
        <taxon>Bacteria</taxon>
        <taxon>Pseudomonadati</taxon>
        <taxon>Bacteroidota</taxon>
        <taxon>Bacteroidia</taxon>
        <taxon>Bacteroidales</taxon>
        <taxon>Tannerellaceae</taxon>
        <taxon>Parabacteroides</taxon>
    </lineage>
</organism>
<evidence type="ECO:0000313" key="2">
    <source>
        <dbReference type="Proteomes" id="UP000236725"/>
    </source>
</evidence>